<dbReference type="GO" id="GO:0005662">
    <property type="term" value="C:DNA replication factor A complex"/>
    <property type="evidence" value="ECO:0007669"/>
    <property type="project" value="TreeGrafter"/>
</dbReference>
<evidence type="ECO:0000313" key="4">
    <source>
        <dbReference type="EMBL" id="EJC97680.1"/>
    </source>
</evidence>
<dbReference type="InterPro" id="IPR013970">
    <property type="entry name" value="Rfa2"/>
</dbReference>
<dbReference type="GO" id="GO:0035861">
    <property type="term" value="C:site of double-strand break"/>
    <property type="evidence" value="ECO:0007669"/>
    <property type="project" value="TreeGrafter"/>
</dbReference>
<evidence type="ECO:0000313" key="5">
    <source>
        <dbReference type="Proteomes" id="UP000053630"/>
    </source>
</evidence>
<dbReference type="PANTHER" id="PTHR15114">
    <property type="entry name" value="REPLICATION PROTEIN A3"/>
    <property type="match status" value="1"/>
</dbReference>
<dbReference type="GO" id="GO:0006284">
    <property type="term" value="P:base-excision repair"/>
    <property type="evidence" value="ECO:0007669"/>
    <property type="project" value="TreeGrafter"/>
</dbReference>
<dbReference type="RefSeq" id="XP_007272095.1">
    <property type="nucleotide sequence ID" value="XM_007272033.1"/>
</dbReference>
<dbReference type="EMBL" id="JH717986">
    <property type="protein sequence ID" value="EJC97680.1"/>
    <property type="molecule type" value="Genomic_DNA"/>
</dbReference>
<reference evidence="5" key="1">
    <citation type="journal article" date="2012" name="Science">
        <title>The Paleozoic origin of enzymatic lignin decomposition reconstructed from 31 fungal genomes.</title>
        <authorList>
            <person name="Floudas D."/>
            <person name="Binder M."/>
            <person name="Riley R."/>
            <person name="Barry K."/>
            <person name="Blanchette R.A."/>
            <person name="Henrissat B."/>
            <person name="Martinez A.T."/>
            <person name="Otillar R."/>
            <person name="Spatafora J.W."/>
            <person name="Yadav J.S."/>
            <person name="Aerts A."/>
            <person name="Benoit I."/>
            <person name="Boyd A."/>
            <person name="Carlson A."/>
            <person name="Copeland A."/>
            <person name="Coutinho P.M."/>
            <person name="de Vries R.P."/>
            <person name="Ferreira P."/>
            <person name="Findley K."/>
            <person name="Foster B."/>
            <person name="Gaskell J."/>
            <person name="Glotzer D."/>
            <person name="Gorecki P."/>
            <person name="Heitman J."/>
            <person name="Hesse C."/>
            <person name="Hori C."/>
            <person name="Igarashi K."/>
            <person name="Jurgens J.A."/>
            <person name="Kallen N."/>
            <person name="Kersten P."/>
            <person name="Kohler A."/>
            <person name="Kuees U."/>
            <person name="Kumar T.K.A."/>
            <person name="Kuo A."/>
            <person name="LaButti K."/>
            <person name="Larrondo L.F."/>
            <person name="Lindquist E."/>
            <person name="Ling A."/>
            <person name="Lombard V."/>
            <person name="Lucas S."/>
            <person name="Lundell T."/>
            <person name="Martin R."/>
            <person name="McLaughlin D.J."/>
            <person name="Morgenstern I."/>
            <person name="Morin E."/>
            <person name="Murat C."/>
            <person name="Nagy L.G."/>
            <person name="Nolan M."/>
            <person name="Ohm R.A."/>
            <person name="Patyshakuliyeva A."/>
            <person name="Rokas A."/>
            <person name="Ruiz-Duenas F.J."/>
            <person name="Sabat G."/>
            <person name="Salamov A."/>
            <person name="Samejima M."/>
            <person name="Schmutz J."/>
            <person name="Slot J.C."/>
            <person name="St John F."/>
            <person name="Stenlid J."/>
            <person name="Sun H."/>
            <person name="Sun S."/>
            <person name="Syed K."/>
            <person name="Tsang A."/>
            <person name="Wiebenga A."/>
            <person name="Young D."/>
            <person name="Pisabarro A."/>
            <person name="Eastwood D.C."/>
            <person name="Martin F."/>
            <person name="Cullen D."/>
            <person name="Grigoriev I.V."/>
            <person name="Hibbett D.S."/>
        </authorList>
    </citation>
    <scope>NUCLEOTIDE SEQUENCE [LARGE SCALE GENOMIC DNA]</scope>
    <source>
        <strain evidence="5">MF3/22</strain>
    </source>
</reference>
<evidence type="ECO:0000256" key="3">
    <source>
        <dbReference type="ARBA" id="ARBA00023242"/>
    </source>
</evidence>
<keyword evidence="5" id="KW-1185">Reference proteome</keyword>
<dbReference type="PANTHER" id="PTHR15114:SF1">
    <property type="entry name" value="REPLICATION PROTEIN A 14 KDA SUBUNIT"/>
    <property type="match status" value="1"/>
</dbReference>
<dbReference type="OrthoDB" id="188186at2759"/>
<dbReference type="GO" id="GO:0003684">
    <property type="term" value="F:damaged DNA binding"/>
    <property type="evidence" value="ECO:0007669"/>
    <property type="project" value="TreeGrafter"/>
</dbReference>
<comment type="similarity">
    <text evidence="2">Belongs to the replication factor A protein 3 family.</text>
</comment>
<dbReference type="GO" id="GO:0003697">
    <property type="term" value="F:single-stranded DNA binding"/>
    <property type="evidence" value="ECO:0007669"/>
    <property type="project" value="TreeGrafter"/>
</dbReference>
<sequence>MDTDTEAQSTPRVNSARLSDFVGRSVRLVCKVERVKDLSAIVRASDMGQVEVKMPKAEEFPDSFVEIIGMVEDANTIKLQGSILLGNDLDFDVVNDCITMMHNPQFETVF</sequence>
<dbReference type="CDD" id="cd04479">
    <property type="entry name" value="RPA3"/>
    <property type="match status" value="1"/>
</dbReference>
<evidence type="ECO:0000256" key="1">
    <source>
        <dbReference type="ARBA" id="ARBA00004123"/>
    </source>
</evidence>
<dbReference type="GO" id="GO:0006298">
    <property type="term" value="P:mismatch repair"/>
    <property type="evidence" value="ECO:0007669"/>
    <property type="project" value="TreeGrafter"/>
</dbReference>
<dbReference type="GO" id="GO:0000724">
    <property type="term" value="P:double-strand break repair via homologous recombination"/>
    <property type="evidence" value="ECO:0007669"/>
    <property type="project" value="TreeGrafter"/>
</dbReference>
<dbReference type="KEGG" id="fme:FOMMEDRAFT_149629"/>
<dbReference type="Proteomes" id="UP000053630">
    <property type="component" value="Unassembled WGS sequence"/>
</dbReference>
<evidence type="ECO:0000256" key="2">
    <source>
        <dbReference type="ARBA" id="ARBA00009761"/>
    </source>
</evidence>
<dbReference type="SUPFAM" id="SSF50249">
    <property type="entry name" value="Nucleic acid-binding proteins"/>
    <property type="match status" value="1"/>
</dbReference>
<dbReference type="InterPro" id="IPR012340">
    <property type="entry name" value="NA-bd_OB-fold"/>
</dbReference>
<gene>
    <name evidence="4" type="ORF">FOMMEDRAFT_149629</name>
</gene>
<comment type="subcellular location">
    <subcellularLocation>
        <location evidence="1">Nucleus</location>
    </subcellularLocation>
</comment>
<dbReference type="Pfam" id="PF08661">
    <property type="entry name" value="Rep_fac-A_3"/>
    <property type="match status" value="1"/>
</dbReference>
<dbReference type="OMA" id="MEITTTY"/>
<dbReference type="GO" id="GO:0006260">
    <property type="term" value="P:DNA replication"/>
    <property type="evidence" value="ECO:0007669"/>
    <property type="project" value="InterPro"/>
</dbReference>
<dbReference type="AlphaFoldDB" id="R7SGZ6"/>
<dbReference type="Gene3D" id="2.40.50.140">
    <property type="entry name" value="Nucleic acid-binding proteins"/>
    <property type="match status" value="1"/>
</dbReference>
<dbReference type="GeneID" id="18673531"/>
<keyword evidence="3" id="KW-0539">Nucleus</keyword>
<dbReference type="eggNOG" id="ENOG502SBIR">
    <property type="taxonomic scope" value="Eukaryota"/>
</dbReference>
<protein>
    <submittedName>
        <fullName evidence="4">Replication factor A protein 3</fullName>
    </submittedName>
</protein>
<dbReference type="GO" id="GO:0006289">
    <property type="term" value="P:nucleotide-excision repair"/>
    <property type="evidence" value="ECO:0007669"/>
    <property type="project" value="TreeGrafter"/>
</dbReference>
<accession>R7SGZ6</accession>
<name>R7SGZ6_FOMME</name>
<proteinExistence type="inferred from homology"/>
<organism evidence="4 5">
    <name type="scientific">Fomitiporia mediterranea (strain MF3/22)</name>
    <name type="common">Grapevine white-rot fungus</name>
    <dbReference type="NCBI Taxonomy" id="694068"/>
    <lineage>
        <taxon>Eukaryota</taxon>
        <taxon>Fungi</taxon>
        <taxon>Dikarya</taxon>
        <taxon>Basidiomycota</taxon>
        <taxon>Agaricomycotina</taxon>
        <taxon>Agaricomycetes</taxon>
        <taxon>Hymenochaetales</taxon>
        <taxon>Hymenochaetaceae</taxon>
        <taxon>Fomitiporia</taxon>
    </lineage>
</organism>